<dbReference type="EMBL" id="JACIEZ010000005">
    <property type="protein sequence ID" value="MBB4065669.1"/>
    <property type="molecule type" value="Genomic_DNA"/>
</dbReference>
<dbReference type="GO" id="GO:0043190">
    <property type="term" value="C:ATP-binding cassette (ABC) transporter complex"/>
    <property type="evidence" value="ECO:0007669"/>
    <property type="project" value="InterPro"/>
</dbReference>
<dbReference type="Proteomes" id="UP000528286">
    <property type="component" value="Unassembled WGS sequence"/>
</dbReference>
<comment type="similarity">
    <text evidence="2">Belongs to the bacterial solute-binding protein 5 family.</text>
</comment>
<dbReference type="Pfam" id="PF00496">
    <property type="entry name" value="SBP_bac_5"/>
    <property type="match status" value="1"/>
</dbReference>
<protein>
    <submittedName>
        <fullName evidence="7">Oligopeptide transport system substrate-binding protein</fullName>
    </submittedName>
</protein>
<dbReference type="Gene3D" id="3.90.76.10">
    <property type="entry name" value="Dipeptide-binding Protein, Domain 1"/>
    <property type="match status" value="1"/>
</dbReference>
<keyword evidence="3" id="KW-0813">Transport</keyword>
<feature type="chain" id="PRO_5030742388" evidence="5">
    <location>
        <begin position="27"/>
        <end position="532"/>
    </location>
</feature>
<evidence type="ECO:0000259" key="6">
    <source>
        <dbReference type="Pfam" id="PF00496"/>
    </source>
</evidence>
<evidence type="ECO:0000256" key="5">
    <source>
        <dbReference type="SAM" id="SignalP"/>
    </source>
</evidence>
<dbReference type="Gene3D" id="3.10.105.10">
    <property type="entry name" value="Dipeptide-binding Protein, Domain 3"/>
    <property type="match status" value="1"/>
</dbReference>
<dbReference type="PANTHER" id="PTHR30290">
    <property type="entry name" value="PERIPLASMIC BINDING COMPONENT OF ABC TRANSPORTER"/>
    <property type="match status" value="1"/>
</dbReference>
<evidence type="ECO:0000313" key="8">
    <source>
        <dbReference type="Proteomes" id="UP000528286"/>
    </source>
</evidence>
<dbReference type="SUPFAM" id="SSF53850">
    <property type="entry name" value="Periplasmic binding protein-like II"/>
    <property type="match status" value="1"/>
</dbReference>
<accession>A0A7W6J6H8</accession>
<sequence>MSLMRTKWHAALLLGSLLIGASPALAEAVFHRGNSGEPQTLDSAHVSVDIEAFVLKDLFEGLTIYSADGKIVPGAAESWTVSEDGTVYTFKLRENAKWSDGSPVTAEDFVFSAQRVEDPKTAAEYANILYPIKNAEKVNKGEVPVDQLGVKAVDAKTVEYTLERPTPYFPQLMAHMTALPVNKANVEKFGKDYVKPGNMVSNGAFKLEAHIPNDSLTVAKNENYWDAANVKLDKVIFYPSEDDAANIRRFEAKELDTVYHFSSSEIKRLREQYKDQVRVTPALSTYYYSFDTRQEPYSDVRVRQALSMAIDREFLANEIYNGAQLPVYNLVPEGMEGYGKGPVPEWASMSQIDREDKALELMKEAGYGEGGKPLNIEIRYNTNTDHERVATAVADMWKNTFGAKVSLQNSDVSAHYAYLTEGGKFNVARAGWSADYGDPENFLSLMISTNKSFNYGHYNNPEYDALLKQSYDETDPAKRMELMKKAEEMINRDQPIASLMNYANLWLVSDRIKGWEDNAVNEHLSKYLSVAE</sequence>
<dbReference type="InterPro" id="IPR000914">
    <property type="entry name" value="SBP_5_dom"/>
</dbReference>
<dbReference type="InterPro" id="IPR030678">
    <property type="entry name" value="Peptide/Ni-bd"/>
</dbReference>
<dbReference type="GO" id="GO:1904680">
    <property type="term" value="F:peptide transmembrane transporter activity"/>
    <property type="evidence" value="ECO:0007669"/>
    <property type="project" value="TreeGrafter"/>
</dbReference>
<keyword evidence="4 5" id="KW-0732">Signal</keyword>
<comment type="subcellular location">
    <subcellularLocation>
        <location evidence="1">Periplasm</location>
    </subcellularLocation>
</comment>
<evidence type="ECO:0000256" key="1">
    <source>
        <dbReference type="ARBA" id="ARBA00004418"/>
    </source>
</evidence>
<dbReference type="GO" id="GO:0030288">
    <property type="term" value="C:outer membrane-bounded periplasmic space"/>
    <property type="evidence" value="ECO:0007669"/>
    <property type="project" value="TreeGrafter"/>
</dbReference>
<evidence type="ECO:0000256" key="2">
    <source>
        <dbReference type="ARBA" id="ARBA00005695"/>
    </source>
</evidence>
<organism evidence="7 8">
    <name type="scientific">Gellertiella hungarica</name>
    <dbReference type="NCBI Taxonomy" id="1572859"/>
    <lineage>
        <taxon>Bacteria</taxon>
        <taxon>Pseudomonadati</taxon>
        <taxon>Pseudomonadota</taxon>
        <taxon>Alphaproteobacteria</taxon>
        <taxon>Hyphomicrobiales</taxon>
        <taxon>Rhizobiaceae</taxon>
        <taxon>Gellertiella</taxon>
    </lineage>
</organism>
<evidence type="ECO:0000313" key="7">
    <source>
        <dbReference type="EMBL" id="MBB4065669.1"/>
    </source>
</evidence>
<feature type="signal peptide" evidence="5">
    <location>
        <begin position="1"/>
        <end position="26"/>
    </location>
</feature>
<gene>
    <name evidence="7" type="ORF">GGR23_002876</name>
</gene>
<dbReference type="PROSITE" id="PS01040">
    <property type="entry name" value="SBP_BACTERIAL_5"/>
    <property type="match status" value="1"/>
</dbReference>
<comment type="caution">
    <text evidence="7">The sequence shown here is derived from an EMBL/GenBank/DDBJ whole genome shotgun (WGS) entry which is preliminary data.</text>
</comment>
<dbReference type="AlphaFoldDB" id="A0A7W6J6H8"/>
<dbReference type="PANTHER" id="PTHR30290:SF10">
    <property type="entry name" value="PERIPLASMIC OLIGOPEPTIDE-BINDING PROTEIN-RELATED"/>
    <property type="match status" value="1"/>
</dbReference>
<keyword evidence="8" id="KW-1185">Reference proteome</keyword>
<dbReference type="InterPro" id="IPR023765">
    <property type="entry name" value="SBP_5_CS"/>
</dbReference>
<evidence type="ECO:0000256" key="4">
    <source>
        <dbReference type="ARBA" id="ARBA00022729"/>
    </source>
</evidence>
<proteinExistence type="inferred from homology"/>
<evidence type="ECO:0000256" key="3">
    <source>
        <dbReference type="ARBA" id="ARBA00022448"/>
    </source>
</evidence>
<dbReference type="RefSeq" id="WP_183366959.1">
    <property type="nucleotide sequence ID" value="NZ_JACIEZ010000005.1"/>
</dbReference>
<dbReference type="FunFam" id="3.10.105.10:FF:000001">
    <property type="entry name" value="Oligopeptide ABC transporter, oligopeptide-binding protein"/>
    <property type="match status" value="1"/>
</dbReference>
<dbReference type="GO" id="GO:0015833">
    <property type="term" value="P:peptide transport"/>
    <property type="evidence" value="ECO:0007669"/>
    <property type="project" value="TreeGrafter"/>
</dbReference>
<reference evidence="7 8" key="1">
    <citation type="submission" date="2020-08" db="EMBL/GenBank/DDBJ databases">
        <title>Genomic Encyclopedia of Type Strains, Phase IV (KMG-IV): sequencing the most valuable type-strain genomes for metagenomic binning, comparative biology and taxonomic classification.</title>
        <authorList>
            <person name="Goeker M."/>
        </authorList>
    </citation>
    <scope>NUCLEOTIDE SEQUENCE [LARGE SCALE GENOMIC DNA]</scope>
    <source>
        <strain evidence="7 8">DSM 29853</strain>
    </source>
</reference>
<dbReference type="CDD" id="cd08504">
    <property type="entry name" value="PBP2_OppA"/>
    <property type="match status" value="1"/>
</dbReference>
<feature type="domain" description="Solute-binding protein family 5" evidence="6">
    <location>
        <begin position="70"/>
        <end position="452"/>
    </location>
</feature>
<dbReference type="FunFam" id="3.90.76.10:FF:000001">
    <property type="entry name" value="Oligopeptide ABC transporter substrate-binding protein"/>
    <property type="match status" value="1"/>
</dbReference>
<dbReference type="InterPro" id="IPR039424">
    <property type="entry name" value="SBP_5"/>
</dbReference>
<dbReference type="PIRSF" id="PIRSF002741">
    <property type="entry name" value="MppA"/>
    <property type="match status" value="1"/>
</dbReference>
<name>A0A7W6J6H8_9HYPH</name>
<dbReference type="Gene3D" id="3.40.190.10">
    <property type="entry name" value="Periplasmic binding protein-like II"/>
    <property type="match status" value="1"/>
</dbReference>